<keyword evidence="2" id="KW-1185">Reference proteome</keyword>
<organism evidence="1 2">
    <name type="scientific">Smallanthus sonchifolius</name>
    <dbReference type="NCBI Taxonomy" id="185202"/>
    <lineage>
        <taxon>Eukaryota</taxon>
        <taxon>Viridiplantae</taxon>
        <taxon>Streptophyta</taxon>
        <taxon>Embryophyta</taxon>
        <taxon>Tracheophyta</taxon>
        <taxon>Spermatophyta</taxon>
        <taxon>Magnoliopsida</taxon>
        <taxon>eudicotyledons</taxon>
        <taxon>Gunneridae</taxon>
        <taxon>Pentapetalae</taxon>
        <taxon>asterids</taxon>
        <taxon>campanulids</taxon>
        <taxon>Asterales</taxon>
        <taxon>Asteraceae</taxon>
        <taxon>Asteroideae</taxon>
        <taxon>Heliantheae alliance</taxon>
        <taxon>Millerieae</taxon>
        <taxon>Smallanthus</taxon>
    </lineage>
</organism>
<name>A0ACB9HDD4_9ASTR</name>
<reference evidence="2" key="1">
    <citation type="journal article" date="2022" name="Mol. Ecol. Resour.">
        <title>The genomes of chicory, endive, great burdock and yacon provide insights into Asteraceae palaeo-polyploidization history and plant inulin production.</title>
        <authorList>
            <person name="Fan W."/>
            <person name="Wang S."/>
            <person name="Wang H."/>
            <person name="Wang A."/>
            <person name="Jiang F."/>
            <person name="Liu H."/>
            <person name="Zhao H."/>
            <person name="Xu D."/>
            <person name="Zhang Y."/>
        </authorList>
    </citation>
    <scope>NUCLEOTIDE SEQUENCE [LARGE SCALE GENOMIC DNA]</scope>
    <source>
        <strain evidence="2">cv. Yunnan</strain>
    </source>
</reference>
<evidence type="ECO:0000313" key="2">
    <source>
        <dbReference type="Proteomes" id="UP001056120"/>
    </source>
</evidence>
<gene>
    <name evidence="1" type="ORF">L1987_35968</name>
</gene>
<comment type="caution">
    <text evidence="1">The sequence shown here is derived from an EMBL/GenBank/DDBJ whole genome shotgun (WGS) entry which is preliminary data.</text>
</comment>
<accession>A0ACB9HDD4</accession>
<proteinExistence type="predicted"/>
<reference evidence="1 2" key="2">
    <citation type="journal article" date="2022" name="Mol. Ecol. Resour.">
        <title>The genomes of chicory, endive, great burdock and yacon provide insights into Asteraceae paleo-polyploidization history and plant inulin production.</title>
        <authorList>
            <person name="Fan W."/>
            <person name="Wang S."/>
            <person name="Wang H."/>
            <person name="Wang A."/>
            <person name="Jiang F."/>
            <person name="Liu H."/>
            <person name="Zhao H."/>
            <person name="Xu D."/>
            <person name="Zhang Y."/>
        </authorList>
    </citation>
    <scope>NUCLEOTIDE SEQUENCE [LARGE SCALE GENOMIC DNA]</scope>
    <source>
        <strain evidence="2">cv. Yunnan</strain>
        <tissue evidence="1">Leaves</tissue>
    </source>
</reference>
<dbReference type="EMBL" id="CM042029">
    <property type="protein sequence ID" value="KAI3793351.1"/>
    <property type="molecule type" value="Genomic_DNA"/>
</dbReference>
<dbReference type="Proteomes" id="UP001056120">
    <property type="component" value="Linkage Group LG12"/>
</dbReference>
<evidence type="ECO:0000313" key="1">
    <source>
        <dbReference type="EMBL" id="KAI3793351.1"/>
    </source>
</evidence>
<sequence>MDFSLDADFDKLPSFKMDMSGLDISSPTKKSGKSKEISKEVSSGGANRAKRDSFAFSYDFYEFPDLGFESKKTKIDDNTNKSKDKEGYSNASSSGDSGNFLAKDVDASEDDDISLKHPASWGVTNSQVDTQTDNIKVPDPRNEDDNLKSVIDESSLLKPAYSAEQETHRTIEHLQESPSSETRYPPEPLAQKVMQDPHVYSEDSNVSADATYSDVQEEESGTLVRMVSLSTGDEQNDNVRPVTELVPTRIFSAHMKAQSEKGEMCKMRDDNVTAEHIDGSDTSKADLHLESYVTPGIENSAHEDMVDKRNVDSFSKLQGGLLGRKSLFKTSNYRECLNADNIRSRTERMVTITAHDIMKEKPVSKGSDQNTAHINAHRSDVQPSTSSEKLRKNISLNIINPGTSSHNMRKAVVKENRISPSKAEMKASEVSTSRATEPKLKPLNSFLQKGLTSIMRNKDQNPGMQGSTVLKRNLSLDTKKQTPPTPTLKRKIFEESVDIPQLTPLKRLSASPCRALPETVVKEQGCNYTSVACDKSPKLDVSLTEIDISSSIENDGIFEKAEACSKELEDVKICRVADAEVAPNLIFSKNHYISYKYKCLFAFGGGLVMI</sequence>
<protein>
    <submittedName>
        <fullName evidence="1">Uncharacterized protein</fullName>
    </submittedName>
</protein>